<accession>A0ABP7QKV2</accession>
<dbReference type="Proteomes" id="UP001500742">
    <property type="component" value="Unassembled WGS sequence"/>
</dbReference>
<evidence type="ECO:0000313" key="2">
    <source>
        <dbReference type="Proteomes" id="UP001500742"/>
    </source>
</evidence>
<reference evidence="2" key="1">
    <citation type="journal article" date="2019" name="Int. J. Syst. Evol. Microbiol.">
        <title>The Global Catalogue of Microorganisms (GCM) 10K type strain sequencing project: providing services to taxonomists for standard genome sequencing and annotation.</title>
        <authorList>
            <consortium name="The Broad Institute Genomics Platform"/>
            <consortium name="The Broad Institute Genome Sequencing Center for Infectious Disease"/>
            <person name="Wu L."/>
            <person name="Ma J."/>
        </authorList>
    </citation>
    <scope>NUCLEOTIDE SEQUENCE [LARGE SCALE GENOMIC DNA]</scope>
    <source>
        <strain evidence="2">JCM 16601</strain>
    </source>
</reference>
<proteinExistence type="predicted"/>
<dbReference type="EMBL" id="BAAAZC010000028">
    <property type="protein sequence ID" value="GAA3984276.1"/>
    <property type="molecule type" value="Genomic_DNA"/>
</dbReference>
<sequence length="209" mass="24456">MSAMTMYEDYLMLLSPPEAIKHEITRYKKASAKVIGDYQSMNSPAHISILHRERQKPFMADKNLLLMEQTLAQLPPVLLHWDGFGYFTHLHKKMTIYGNIRSTPATDEWFNQLKKKLKIKKNLVPHITVVRNIPESDFNQLWPHFKHKKLVEPFWISALMVVKRDTFDAYAKWEFFKSFSFKNQAGFIGAENIEAGRIDIADPDQINLF</sequence>
<dbReference type="RefSeq" id="WP_344757804.1">
    <property type="nucleotide sequence ID" value="NZ_BAAAZC010000028.1"/>
</dbReference>
<comment type="caution">
    <text evidence="1">The sequence shown here is derived from an EMBL/GenBank/DDBJ whole genome shotgun (WGS) entry which is preliminary data.</text>
</comment>
<dbReference type="SUPFAM" id="SSF55144">
    <property type="entry name" value="LigT-like"/>
    <property type="match status" value="1"/>
</dbReference>
<organism evidence="1 2">
    <name type="scientific">Mucilaginibacter dorajii</name>
    <dbReference type="NCBI Taxonomy" id="692994"/>
    <lineage>
        <taxon>Bacteria</taxon>
        <taxon>Pseudomonadati</taxon>
        <taxon>Bacteroidota</taxon>
        <taxon>Sphingobacteriia</taxon>
        <taxon>Sphingobacteriales</taxon>
        <taxon>Sphingobacteriaceae</taxon>
        <taxon>Mucilaginibacter</taxon>
    </lineage>
</organism>
<evidence type="ECO:0000313" key="1">
    <source>
        <dbReference type="EMBL" id="GAA3984276.1"/>
    </source>
</evidence>
<dbReference type="InterPro" id="IPR009097">
    <property type="entry name" value="Cyclic_Pdiesterase"/>
</dbReference>
<gene>
    <name evidence="1" type="ORF">GCM10022210_40160</name>
</gene>
<keyword evidence="2" id="KW-1185">Reference proteome</keyword>
<name>A0ABP7QKV2_9SPHI</name>
<evidence type="ECO:0008006" key="3">
    <source>
        <dbReference type="Google" id="ProtNLM"/>
    </source>
</evidence>
<dbReference type="Gene3D" id="3.90.1140.10">
    <property type="entry name" value="Cyclic phosphodiesterase"/>
    <property type="match status" value="1"/>
</dbReference>
<protein>
    <recommendedName>
        <fullName evidence="3">2'-5' RNA ligase</fullName>
    </recommendedName>
</protein>
<dbReference type="Pfam" id="PF13563">
    <property type="entry name" value="2_5_RNA_ligase2"/>
    <property type="match status" value="1"/>
</dbReference>